<sequence length="349" mass="37321">MSATFHSTMPQLAKKTTKSTICLVAVAITAVTHQEAVAKTGPALRHLSFAQTPAASDGSRYAVWLDRSGRAVILDTTTNRRKTTQRLCSPAPAAGHALTPVAGDGLAIIACAPGATTYQRLNLRTAASSPLNVPISLKRITAAGRYWLKGNGDTTDPRTGAHAAVDFFINRATGRLVSERTVADGSSTTLPARDPDTRSLAAITISTEATRMLLSGAPLDGIPSNSLVIRDPRRTTNTTVRTDCEQRCGVPFGRVGRLTYVRYALQKPVIEFVQSRKPTLSWTFGPAYSQVGGSSADDVNLETFTVQPVLTTNHLLASLYVGSRGWDIRAADLSRSQPQPQGRRLAGVR</sequence>
<protein>
    <submittedName>
        <fullName evidence="1">Uncharacterized protein</fullName>
    </submittedName>
</protein>
<dbReference type="RefSeq" id="WP_354697239.1">
    <property type="nucleotide sequence ID" value="NZ_CP114014.1"/>
</dbReference>
<proteinExistence type="predicted"/>
<dbReference type="KEGG" id="parq:DSM112329_02867"/>
<organism evidence="1">
    <name type="scientific">Paraconexibacter sp. AEG42_29</name>
    <dbReference type="NCBI Taxonomy" id="2997339"/>
    <lineage>
        <taxon>Bacteria</taxon>
        <taxon>Bacillati</taxon>
        <taxon>Actinomycetota</taxon>
        <taxon>Thermoleophilia</taxon>
        <taxon>Solirubrobacterales</taxon>
        <taxon>Paraconexibacteraceae</taxon>
        <taxon>Paraconexibacter</taxon>
    </lineage>
</organism>
<gene>
    <name evidence="1" type="ORF">DSM112329_02867</name>
</gene>
<reference evidence="1" key="1">
    <citation type="submission" date="2022-12" db="EMBL/GenBank/DDBJ databases">
        <title>Paraconexibacter alkalitolerans sp. nov. and Baekduia alba sp. nov., isolated from soil and emended description of the genera Paraconexibacter (Chun et al., 2020) and Baekduia (An et al., 2020).</title>
        <authorList>
            <person name="Vieira S."/>
            <person name="Huber K.J."/>
            <person name="Geppert A."/>
            <person name="Wolf J."/>
            <person name="Neumann-Schaal M."/>
            <person name="Muesken M."/>
            <person name="Overmann J."/>
        </authorList>
    </citation>
    <scope>NUCLEOTIDE SEQUENCE</scope>
    <source>
        <strain evidence="1">AEG42_29</strain>
    </source>
</reference>
<dbReference type="EMBL" id="CP114014">
    <property type="protein sequence ID" value="XAY06006.1"/>
    <property type="molecule type" value="Genomic_DNA"/>
</dbReference>
<accession>A0AAU7AWM5</accession>
<name>A0AAU7AWM5_9ACTN</name>
<dbReference type="AlphaFoldDB" id="A0AAU7AWM5"/>
<evidence type="ECO:0000313" key="1">
    <source>
        <dbReference type="EMBL" id="XAY06006.1"/>
    </source>
</evidence>